<dbReference type="HOGENOM" id="CLU_3119671_0_0_6"/>
<reference evidence="1 2" key="1">
    <citation type="journal article" date="2012" name="J. Bacteriol.">
        <title>Complete genome sequences of Methylophaga sp. strain JAM1 and Methylophaga sp. strain JAM7.</title>
        <authorList>
            <person name="Villeneuve C."/>
            <person name="Martineau C."/>
            <person name="Mauffrey F."/>
            <person name="Villemur R."/>
        </authorList>
    </citation>
    <scope>NUCLEOTIDE SEQUENCE [LARGE SCALE GENOMIC DNA]</scope>
    <source>
        <strain evidence="1 2">JAM1</strain>
    </source>
</reference>
<name>I1XH80_METNJ</name>
<sequence length="50" mass="5169">MAVDGRDGWAVVEGRVTEGDEGLLVLGFTVPGRAVEAVIGAPLNLIFCPT</sequence>
<accession>I1XH80</accession>
<evidence type="ECO:0000313" key="1">
    <source>
        <dbReference type="EMBL" id="AFI83749.1"/>
    </source>
</evidence>
<proteinExistence type="predicted"/>
<protein>
    <submittedName>
        <fullName evidence="1">Uncharacterized protein</fullName>
    </submittedName>
</protein>
<keyword evidence="2" id="KW-1185">Reference proteome</keyword>
<dbReference type="EMBL" id="CP003390">
    <property type="protein sequence ID" value="AFI83749.1"/>
    <property type="molecule type" value="Genomic_DNA"/>
</dbReference>
<organism evidence="1 2">
    <name type="scientific">Methylophaga nitratireducenticrescens</name>
    <dbReference type="NCBI Taxonomy" id="754476"/>
    <lineage>
        <taxon>Bacteria</taxon>
        <taxon>Pseudomonadati</taxon>
        <taxon>Pseudomonadota</taxon>
        <taxon>Gammaproteobacteria</taxon>
        <taxon>Thiotrichales</taxon>
        <taxon>Piscirickettsiaceae</taxon>
        <taxon>Methylophaga</taxon>
    </lineage>
</organism>
<gene>
    <name evidence="1" type="ordered locus">Q7A_907</name>
</gene>
<dbReference type="AlphaFoldDB" id="I1XH80"/>
<dbReference type="Proteomes" id="UP000009144">
    <property type="component" value="Chromosome"/>
</dbReference>
<reference evidence="1 2" key="2">
    <citation type="journal article" date="2013" name="Int. J. Syst. Evol. Microbiol.">
        <title>Methylophaga nitratireducenticrescens sp. nov. and Methylophaga frappieri sp. nov., isolated from the biofilm of the methanol-fed denitrification system treating the seawater at the Montreal Biodome.</title>
        <authorList>
            <person name="Villeneuve C."/>
            <person name="Martineau C."/>
            <person name="Mauffrey F."/>
            <person name="Villemur R."/>
        </authorList>
    </citation>
    <scope>NUCLEOTIDE SEQUENCE [LARGE SCALE GENOMIC DNA]</scope>
    <source>
        <strain evidence="1 2">JAM1</strain>
    </source>
</reference>
<dbReference type="PATRIC" id="fig|754476.3.peg.894"/>
<evidence type="ECO:0000313" key="2">
    <source>
        <dbReference type="Proteomes" id="UP000009144"/>
    </source>
</evidence>